<sequence>MSLFSKLQLRASEGRPVRVGLIGAGKFGSMYLSQAPRTPGIHLIAVADLSPDRARQSLRRVGWDEARFAARGMEEAAQAGTTFVTEDADAMIASPFLDIVIDATGSPAAGIHHALWAFAHGKHIVMVNVEADVLAGPLLARRAAEAGVIYSMASGDQPALIAELVDWARTIGLEVICAGKGTKYLPAYHASTPDTVWGHYGFSAEQIAGGDFNPQMFNSFLDGTKSALEMAAVANACGLNPPRDGLAFPPCGVDDLPSVLRPVADKGILAERGTVEVVSSLERDGRPVFRDLRWGVYAVFEAPSPYVRDCFAQYGLRTDDTGRFAATYKPYHLIGLELGISVASIAVRGEATGATGDWRGDVAATAKRALRAGERLDGEGGFTVYGKLMPTADALAQDALPIGLAHNMVLKNDVPAGRAVRWSDVAFDAGQEAICVRREMETLFRRELGVADAARKVA</sequence>
<dbReference type="Pfam" id="PF03447">
    <property type="entry name" value="NAD_binding_3"/>
    <property type="match status" value="1"/>
</dbReference>
<dbReference type="EMBL" id="JAUSWL010000016">
    <property type="protein sequence ID" value="MDQ0546615.1"/>
    <property type="molecule type" value="Genomic_DNA"/>
</dbReference>
<dbReference type="GO" id="GO:0050661">
    <property type="term" value="F:NADP binding"/>
    <property type="evidence" value="ECO:0007669"/>
    <property type="project" value="InterPro"/>
</dbReference>
<dbReference type="Proteomes" id="UP001223420">
    <property type="component" value="Unassembled WGS sequence"/>
</dbReference>
<evidence type="ECO:0000313" key="2">
    <source>
        <dbReference type="EMBL" id="MDQ0546615.1"/>
    </source>
</evidence>
<proteinExistence type="predicted"/>
<organism evidence="2 3">
    <name type="scientific">Methylobacterium brachiatum</name>
    <dbReference type="NCBI Taxonomy" id="269660"/>
    <lineage>
        <taxon>Bacteria</taxon>
        <taxon>Pseudomonadati</taxon>
        <taxon>Pseudomonadota</taxon>
        <taxon>Alphaproteobacteria</taxon>
        <taxon>Hyphomicrobiales</taxon>
        <taxon>Methylobacteriaceae</taxon>
        <taxon>Methylobacterium</taxon>
    </lineage>
</organism>
<feature type="domain" description="SAF" evidence="1">
    <location>
        <begin position="361"/>
        <end position="426"/>
    </location>
</feature>
<dbReference type="PANTHER" id="PTHR37850:SF3">
    <property type="entry name" value="BLR7815 PROTEIN"/>
    <property type="match status" value="1"/>
</dbReference>
<dbReference type="InterPro" id="IPR036291">
    <property type="entry name" value="NAD(P)-bd_dom_sf"/>
</dbReference>
<accession>A0AAJ1WZT5</accession>
<dbReference type="Pfam" id="PF21135">
    <property type="entry name" value="DRL_cat"/>
    <property type="match status" value="1"/>
</dbReference>
<dbReference type="SMART" id="SM00858">
    <property type="entry name" value="SAF"/>
    <property type="match status" value="1"/>
</dbReference>
<gene>
    <name evidence="2" type="ORF">QO001_005567</name>
</gene>
<dbReference type="SUPFAM" id="SSF51735">
    <property type="entry name" value="NAD(P)-binding Rossmann-fold domains"/>
    <property type="match status" value="1"/>
</dbReference>
<protein>
    <submittedName>
        <fullName evidence="2">Homoserine dehydrogenase-like protein</fullName>
    </submittedName>
</protein>
<evidence type="ECO:0000259" key="1">
    <source>
        <dbReference type="SMART" id="SM00858"/>
    </source>
</evidence>
<dbReference type="Gene3D" id="3.40.50.720">
    <property type="entry name" value="NAD(P)-binding Rossmann-like Domain"/>
    <property type="match status" value="1"/>
</dbReference>
<dbReference type="RefSeq" id="WP_230368278.1">
    <property type="nucleotide sequence ID" value="NZ_JAJALK010000025.1"/>
</dbReference>
<dbReference type="Pfam" id="PF08666">
    <property type="entry name" value="SAF"/>
    <property type="match status" value="1"/>
</dbReference>
<reference evidence="2" key="1">
    <citation type="submission" date="2023-07" db="EMBL/GenBank/DDBJ databases">
        <title>Genomic Encyclopedia of Type Strains, Phase IV (KMG-IV): sequencing the most valuable type-strain genomes for metagenomic binning, comparative biology and taxonomic classification.</title>
        <authorList>
            <person name="Goeker M."/>
        </authorList>
    </citation>
    <scope>NUCLEOTIDE SEQUENCE</scope>
    <source>
        <strain evidence="2">DSM 19569</strain>
    </source>
</reference>
<name>A0AAJ1WZT5_9HYPH</name>
<dbReference type="PANTHER" id="PTHR37850">
    <property type="entry name" value="STRU PROTEIN"/>
    <property type="match status" value="1"/>
</dbReference>
<comment type="caution">
    <text evidence="2">The sequence shown here is derived from an EMBL/GenBank/DDBJ whole genome shotgun (WGS) entry which is preliminary data.</text>
</comment>
<dbReference type="GO" id="GO:0016491">
    <property type="term" value="F:oxidoreductase activity"/>
    <property type="evidence" value="ECO:0007669"/>
    <property type="project" value="InterPro"/>
</dbReference>
<dbReference type="InterPro" id="IPR048423">
    <property type="entry name" value="DRL_cat"/>
</dbReference>
<dbReference type="CDD" id="cd11616">
    <property type="entry name" value="SAF_DH_OX_like"/>
    <property type="match status" value="1"/>
</dbReference>
<evidence type="ECO:0000313" key="3">
    <source>
        <dbReference type="Proteomes" id="UP001223420"/>
    </source>
</evidence>
<dbReference type="InterPro" id="IPR013974">
    <property type="entry name" value="SAF"/>
</dbReference>
<dbReference type="InterPro" id="IPR005106">
    <property type="entry name" value="Asp/hSer_DH_NAD-bd"/>
</dbReference>
<dbReference type="AlphaFoldDB" id="A0AAJ1WZT5"/>